<evidence type="ECO:0000256" key="4">
    <source>
        <dbReference type="ARBA" id="ARBA00023136"/>
    </source>
</evidence>
<comment type="caution">
    <text evidence="8">The sequence shown here is derived from an EMBL/GenBank/DDBJ whole genome shotgun (WGS) entry which is preliminary data.</text>
</comment>
<evidence type="ECO:0000313" key="8">
    <source>
        <dbReference type="EMBL" id="KAL0950150.1"/>
    </source>
</evidence>
<evidence type="ECO:0000256" key="3">
    <source>
        <dbReference type="ARBA" id="ARBA00022989"/>
    </source>
</evidence>
<evidence type="ECO:0000259" key="7">
    <source>
        <dbReference type="PROSITE" id="PS51503"/>
    </source>
</evidence>
<proteinExistence type="predicted"/>
<dbReference type="InterPro" id="IPR040153">
    <property type="entry name" value="Rcf2"/>
</dbReference>
<organism evidence="8 9">
    <name type="scientific">Hohenbuehelia grisea</name>
    <dbReference type="NCBI Taxonomy" id="104357"/>
    <lineage>
        <taxon>Eukaryota</taxon>
        <taxon>Fungi</taxon>
        <taxon>Dikarya</taxon>
        <taxon>Basidiomycota</taxon>
        <taxon>Agaricomycotina</taxon>
        <taxon>Agaricomycetes</taxon>
        <taxon>Agaricomycetidae</taxon>
        <taxon>Agaricales</taxon>
        <taxon>Pleurotineae</taxon>
        <taxon>Pleurotaceae</taxon>
        <taxon>Hohenbuehelia</taxon>
    </lineage>
</organism>
<dbReference type="Proteomes" id="UP001556367">
    <property type="component" value="Unassembled WGS sequence"/>
</dbReference>
<feature type="transmembrane region" description="Helical" evidence="6">
    <location>
        <begin position="153"/>
        <end position="171"/>
    </location>
</feature>
<keyword evidence="9" id="KW-1185">Reference proteome</keyword>
<dbReference type="PANTHER" id="PTHR28018">
    <property type="entry name" value="RESPIRATORY SUPERCOMPLEX FACTOR 2, MITOCHONDRIAL"/>
    <property type="match status" value="1"/>
</dbReference>
<keyword evidence="2 6" id="KW-0812">Transmembrane</keyword>
<feature type="transmembrane region" description="Helical" evidence="6">
    <location>
        <begin position="118"/>
        <end position="137"/>
    </location>
</feature>
<feature type="transmembrane region" description="Helical" evidence="6">
    <location>
        <begin position="50"/>
        <end position="69"/>
    </location>
</feature>
<keyword evidence="4 6" id="KW-0472">Membrane</keyword>
<protein>
    <recommendedName>
        <fullName evidence="7">HIG1 domain-containing protein</fullName>
    </recommendedName>
</protein>
<evidence type="ECO:0000256" key="1">
    <source>
        <dbReference type="ARBA" id="ARBA00004173"/>
    </source>
</evidence>
<evidence type="ECO:0000256" key="2">
    <source>
        <dbReference type="ARBA" id="ARBA00022692"/>
    </source>
</evidence>
<comment type="subcellular location">
    <subcellularLocation>
        <location evidence="1">Mitochondrion</location>
    </subcellularLocation>
</comment>
<dbReference type="PROSITE" id="PS51503">
    <property type="entry name" value="HIG1"/>
    <property type="match status" value="1"/>
</dbReference>
<evidence type="ECO:0000256" key="5">
    <source>
        <dbReference type="SAM" id="MobiDB-lite"/>
    </source>
</evidence>
<accession>A0ABR3J3D7</accession>
<sequence length="217" mass="24133">MKFATEQQLHEHAVASRRGAIEGGGAGVVAATAASYWAHRRFPSYRALPLSLKALGVIIVAAPLLAIQAERRGLEYDRTQWEGESVKILEEKEVKEEARWESLDTSSKLKDWALRHQYSLIVGGWALSLGVAGAVLYRDKYQTVPQKVVQARMWAQGLTISLLIAAGALTSSQRAEALQHRNTDHSWRDVLEQQEKEQQDQERAKLLAGRPTKLAVA</sequence>
<dbReference type="EMBL" id="JASNQZ010000012">
    <property type="protein sequence ID" value="KAL0950150.1"/>
    <property type="molecule type" value="Genomic_DNA"/>
</dbReference>
<gene>
    <name evidence="8" type="ORF">HGRIS_010146</name>
</gene>
<feature type="region of interest" description="Disordered" evidence="5">
    <location>
        <begin position="194"/>
        <end position="217"/>
    </location>
</feature>
<feature type="domain" description="HIG1" evidence="7">
    <location>
        <begin position="90"/>
        <end position="181"/>
    </location>
</feature>
<reference evidence="9" key="1">
    <citation type="submission" date="2024-06" db="EMBL/GenBank/DDBJ databases">
        <title>Multi-omics analyses provide insights into the biosynthesis of the anticancer antibiotic pleurotin in Hohenbuehelia grisea.</title>
        <authorList>
            <person name="Weaver J.A."/>
            <person name="Alberti F."/>
        </authorList>
    </citation>
    <scope>NUCLEOTIDE SEQUENCE [LARGE SCALE GENOMIC DNA]</scope>
    <source>
        <strain evidence="9">T-177</strain>
    </source>
</reference>
<feature type="compositionally biased region" description="Basic and acidic residues" evidence="5">
    <location>
        <begin position="194"/>
        <end position="205"/>
    </location>
</feature>
<keyword evidence="3 6" id="KW-1133">Transmembrane helix</keyword>
<dbReference type="PANTHER" id="PTHR28018:SF3">
    <property type="entry name" value="RESPIRATORY SUPERCOMPLEX FACTOR 2, MITOCHONDRIAL"/>
    <property type="match status" value="1"/>
</dbReference>
<feature type="transmembrane region" description="Helical" evidence="6">
    <location>
        <begin position="20"/>
        <end position="38"/>
    </location>
</feature>
<evidence type="ECO:0000313" key="9">
    <source>
        <dbReference type="Proteomes" id="UP001556367"/>
    </source>
</evidence>
<name>A0ABR3J3D7_9AGAR</name>
<evidence type="ECO:0000256" key="6">
    <source>
        <dbReference type="SAM" id="Phobius"/>
    </source>
</evidence>
<dbReference type="InterPro" id="IPR007667">
    <property type="entry name" value="Hypoxia_induced_domain"/>
</dbReference>